<dbReference type="EMBL" id="LNIX01000007">
    <property type="protein sequence ID" value="OXA51619.1"/>
    <property type="molecule type" value="Genomic_DNA"/>
</dbReference>
<comment type="caution">
    <text evidence="2">The sequence shown here is derived from an EMBL/GenBank/DDBJ whole genome shotgun (WGS) entry which is preliminary data.</text>
</comment>
<name>A0A226E2G0_FOLCA</name>
<evidence type="ECO:0000256" key="1">
    <source>
        <dbReference type="SAM" id="SignalP"/>
    </source>
</evidence>
<feature type="signal peptide" evidence="1">
    <location>
        <begin position="1"/>
        <end position="21"/>
    </location>
</feature>
<feature type="chain" id="PRO_5013325155" evidence="1">
    <location>
        <begin position="22"/>
        <end position="222"/>
    </location>
</feature>
<keyword evidence="1" id="KW-0732">Signal</keyword>
<reference evidence="2 3" key="1">
    <citation type="submission" date="2015-12" db="EMBL/GenBank/DDBJ databases">
        <title>The genome of Folsomia candida.</title>
        <authorList>
            <person name="Faddeeva A."/>
            <person name="Derks M.F."/>
            <person name="Anvar Y."/>
            <person name="Smit S."/>
            <person name="Van Straalen N."/>
            <person name="Roelofs D."/>
        </authorList>
    </citation>
    <scope>NUCLEOTIDE SEQUENCE [LARGE SCALE GENOMIC DNA]</scope>
    <source>
        <strain evidence="2 3">VU population</strain>
        <tissue evidence="2">Whole body</tissue>
    </source>
</reference>
<accession>A0A226E2G0</accession>
<dbReference type="Proteomes" id="UP000198287">
    <property type="component" value="Unassembled WGS sequence"/>
</dbReference>
<dbReference type="AlphaFoldDB" id="A0A226E2G0"/>
<keyword evidence="3" id="KW-1185">Reference proteome</keyword>
<evidence type="ECO:0000313" key="3">
    <source>
        <dbReference type="Proteomes" id="UP000198287"/>
    </source>
</evidence>
<gene>
    <name evidence="2" type="ORF">Fcan01_13524</name>
</gene>
<sequence length="222" mass="24385">MHNRITLNLMIVAILFSPCHGVLCYDCELWKEDSVRILLDNEEVLATVTQYTGTLAPLNYTTKPGGPPETTAYVPTEPHTQSTVKPSTTTTSTTVFENSVIELAGCDAKREKWLDDECPSLFRACYKLEGKVYATMDNKVGVFQVTKRGCFHNSSRLLEQGKVGECVDLKTGTGEGETEAVAQLCVCDDKESGPCNAGTRLTTCHVVTFSFFSVLVLVTLRL</sequence>
<evidence type="ECO:0000313" key="2">
    <source>
        <dbReference type="EMBL" id="OXA51619.1"/>
    </source>
</evidence>
<protein>
    <submittedName>
        <fullName evidence="2">Uncharacterized protein</fullName>
    </submittedName>
</protein>
<proteinExistence type="predicted"/>
<organism evidence="2 3">
    <name type="scientific">Folsomia candida</name>
    <name type="common">Springtail</name>
    <dbReference type="NCBI Taxonomy" id="158441"/>
    <lineage>
        <taxon>Eukaryota</taxon>
        <taxon>Metazoa</taxon>
        <taxon>Ecdysozoa</taxon>
        <taxon>Arthropoda</taxon>
        <taxon>Hexapoda</taxon>
        <taxon>Collembola</taxon>
        <taxon>Entomobryomorpha</taxon>
        <taxon>Isotomoidea</taxon>
        <taxon>Isotomidae</taxon>
        <taxon>Proisotominae</taxon>
        <taxon>Folsomia</taxon>
    </lineage>
</organism>